<reference evidence="1 2" key="1">
    <citation type="submission" date="2018-11" db="EMBL/GenBank/DDBJ databases">
        <title>Novel bacteria species description.</title>
        <authorList>
            <person name="Han J.-H."/>
        </authorList>
    </citation>
    <scope>NUCLEOTIDE SEQUENCE [LARGE SCALE GENOMIC DNA]</scope>
    <source>
        <strain evidence="1 2">KCTC23259</strain>
    </source>
</reference>
<gene>
    <name evidence="1" type="ORF">EGI31_13245</name>
</gene>
<dbReference type="RefSeq" id="WP_255037680.1">
    <property type="nucleotide sequence ID" value="NZ_RJUF01000046.1"/>
</dbReference>
<organism evidence="1 2">
    <name type="scientific">Lacihabitans soyangensis</name>
    <dbReference type="NCBI Taxonomy" id="869394"/>
    <lineage>
        <taxon>Bacteria</taxon>
        <taxon>Pseudomonadati</taxon>
        <taxon>Bacteroidota</taxon>
        <taxon>Cytophagia</taxon>
        <taxon>Cytophagales</taxon>
        <taxon>Leadbetterellaceae</taxon>
        <taxon>Lacihabitans</taxon>
    </lineage>
</organism>
<dbReference type="AlphaFoldDB" id="A0AAE3H6J1"/>
<evidence type="ECO:0000313" key="1">
    <source>
        <dbReference type="EMBL" id="MCP9763920.1"/>
    </source>
</evidence>
<protein>
    <submittedName>
        <fullName evidence="1">Uncharacterized protein</fullName>
    </submittedName>
</protein>
<proteinExistence type="predicted"/>
<evidence type="ECO:0000313" key="2">
    <source>
        <dbReference type="Proteomes" id="UP001204144"/>
    </source>
</evidence>
<dbReference type="EMBL" id="RJUF01000046">
    <property type="protein sequence ID" value="MCP9763920.1"/>
    <property type="molecule type" value="Genomic_DNA"/>
</dbReference>
<dbReference type="InterPro" id="IPR011043">
    <property type="entry name" value="Gal_Oxase/kelch_b-propeller"/>
</dbReference>
<keyword evidence="2" id="KW-1185">Reference proteome</keyword>
<accession>A0AAE3H6J1</accession>
<sequence>MATQVNLRKMLHPKRWENRTPCPTNSTAGSFVTSDKYDLLNGSKAFYVQSAAVIYMYEGDEDSWIQLPASGLGGTFGAGACGEFRALGAMGGTFNQTVTAGGVASLTTNKTIVRSLAGMRLRVIQGTGLGFDGTVVSNTLGANAVITTSGGSFGADTVFQLFSGSLWMATAGAVGFGVYDRATNAWTARSVVGLPAWGTDGQLVSTIGSAKEFATGQATAGAATTLTNGAKAWGTNMWANYQVRIKTGTGAGQIRTIASNTGTVLTVSAAWAVNPDATSVYAIEGNGDFMYLLGNNAVTLYRYQISTNTWSTLTPTAARAGAMGAGGTASWIDSVTGWDNETLINHNQAGTIFKQNGRYIYSFRGAGVSTLDVYDIAANTWVSGLPYGNQQETFTTGTHCCDLDGNVYIQKENTGRFFKFDVGVNNMTSLSTNVTPQGAVLAGNRMFVLPYTDGGTEINFLYSVVHTSNILNRCLLV</sequence>
<comment type="caution">
    <text evidence="1">The sequence shown here is derived from an EMBL/GenBank/DDBJ whole genome shotgun (WGS) entry which is preliminary data.</text>
</comment>
<name>A0AAE3H6J1_9BACT</name>
<dbReference type="SUPFAM" id="SSF50965">
    <property type="entry name" value="Galactose oxidase, central domain"/>
    <property type="match status" value="1"/>
</dbReference>
<dbReference type="Proteomes" id="UP001204144">
    <property type="component" value="Unassembled WGS sequence"/>
</dbReference>